<dbReference type="OrthoDB" id="964423at2"/>
<dbReference type="RefSeq" id="WP_106658732.1">
    <property type="nucleotide sequence ID" value="NZ_PJEO01000015.1"/>
</dbReference>
<dbReference type="InterPro" id="IPR003346">
    <property type="entry name" value="Transposase_20"/>
</dbReference>
<evidence type="ECO:0000259" key="2">
    <source>
        <dbReference type="Pfam" id="PF02371"/>
    </source>
</evidence>
<dbReference type="PANTHER" id="PTHR33055:SF3">
    <property type="entry name" value="PUTATIVE TRANSPOSASE FOR IS117-RELATED"/>
    <property type="match status" value="1"/>
</dbReference>
<evidence type="ECO:0000313" key="4">
    <source>
        <dbReference type="Proteomes" id="UP000233435"/>
    </source>
</evidence>
<proteinExistence type="predicted"/>
<dbReference type="NCBIfam" id="NF033542">
    <property type="entry name" value="transpos_IS110"/>
    <property type="match status" value="1"/>
</dbReference>
<gene>
    <name evidence="3" type="ORF">CSW08_04550</name>
</gene>
<accession>A0A2N3HM18</accession>
<name>A0A2N3HM18_9FLAO</name>
<dbReference type="InterPro" id="IPR047650">
    <property type="entry name" value="Transpos_IS110"/>
</dbReference>
<dbReference type="GO" id="GO:0004803">
    <property type="term" value="F:transposase activity"/>
    <property type="evidence" value="ECO:0007669"/>
    <property type="project" value="InterPro"/>
</dbReference>
<keyword evidence="4" id="KW-1185">Reference proteome</keyword>
<feature type="domain" description="Transposase IS110-like N-terminal" evidence="1">
    <location>
        <begin position="6"/>
        <end position="140"/>
    </location>
</feature>
<sequence length="328" mass="37868">MKNIFIGIDISSKTLDLCIKKDGQVAYSTIGNTIKECDKFFKKYAAIKDAAIYVAMENTGRYNYNLYEALEGFSFLVYVINPIHIKKSLGLVRGKNDRIDAERITLFIEKNHMDLPQWKPSTESIKQLKVLQAERKYRVKIKSGLLRQRSDYKVMNANGMDKELLKLNESLIRNIDAQISKIEAKIQFIIGNDERLREQVNRIRTIPGVGKVLAWMVLSKTEGFTKIDNPRRMACFAGVVPFEHQSGTSLKYRPRVSIFADKELKKVLHLAAMSAIRLENDLRVYYLRKIEEGKNKMSILNAIRNKIIHRIFALIKNQTFYKNDLVVS</sequence>
<dbReference type="AlphaFoldDB" id="A0A2N3HM18"/>
<feature type="domain" description="Transposase IS116/IS110/IS902 C-terminal" evidence="2">
    <location>
        <begin position="201"/>
        <end position="286"/>
    </location>
</feature>
<evidence type="ECO:0000313" key="3">
    <source>
        <dbReference type="EMBL" id="PKQ46020.1"/>
    </source>
</evidence>
<protein>
    <submittedName>
        <fullName evidence="3">IS110 family transposase</fullName>
    </submittedName>
</protein>
<reference evidence="3 4" key="1">
    <citation type="submission" date="2017-12" db="EMBL/GenBank/DDBJ databases">
        <title>Confluentibacter flavum sp. nov., isolated from the saline lake.</title>
        <authorList>
            <person name="Yu L."/>
        </authorList>
    </citation>
    <scope>NUCLEOTIDE SEQUENCE [LARGE SCALE GENOMIC DNA]</scope>
    <source>
        <strain evidence="3 4">3B</strain>
    </source>
</reference>
<organism evidence="3 4">
    <name type="scientific">Confluentibacter flavum</name>
    <dbReference type="NCBI Taxonomy" id="1909700"/>
    <lineage>
        <taxon>Bacteria</taxon>
        <taxon>Pseudomonadati</taxon>
        <taxon>Bacteroidota</taxon>
        <taxon>Flavobacteriia</taxon>
        <taxon>Flavobacteriales</taxon>
        <taxon>Flavobacteriaceae</taxon>
        <taxon>Confluentibacter</taxon>
    </lineage>
</organism>
<evidence type="ECO:0000259" key="1">
    <source>
        <dbReference type="Pfam" id="PF01548"/>
    </source>
</evidence>
<dbReference type="EMBL" id="PJEO01000015">
    <property type="protein sequence ID" value="PKQ46020.1"/>
    <property type="molecule type" value="Genomic_DNA"/>
</dbReference>
<dbReference type="PANTHER" id="PTHR33055">
    <property type="entry name" value="TRANSPOSASE FOR INSERTION SEQUENCE ELEMENT IS1111A"/>
    <property type="match status" value="1"/>
</dbReference>
<dbReference type="Proteomes" id="UP000233435">
    <property type="component" value="Unassembled WGS sequence"/>
</dbReference>
<comment type="caution">
    <text evidence="3">The sequence shown here is derived from an EMBL/GenBank/DDBJ whole genome shotgun (WGS) entry which is preliminary data.</text>
</comment>
<dbReference type="Pfam" id="PF02371">
    <property type="entry name" value="Transposase_20"/>
    <property type="match status" value="1"/>
</dbReference>
<dbReference type="GO" id="GO:0006313">
    <property type="term" value="P:DNA transposition"/>
    <property type="evidence" value="ECO:0007669"/>
    <property type="project" value="InterPro"/>
</dbReference>
<dbReference type="GO" id="GO:0003677">
    <property type="term" value="F:DNA binding"/>
    <property type="evidence" value="ECO:0007669"/>
    <property type="project" value="InterPro"/>
</dbReference>
<dbReference type="Pfam" id="PF01548">
    <property type="entry name" value="DEDD_Tnp_IS110"/>
    <property type="match status" value="1"/>
</dbReference>
<dbReference type="InterPro" id="IPR002525">
    <property type="entry name" value="Transp_IS110-like_N"/>
</dbReference>